<dbReference type="OrthoDB" id="2186978at2759"/>
<dbReference type="VEuPathDB" id="MicrosporidiaDB:NEQG_01721"/>
<reference evidence="1" key="1">
    <citation type="submission" date="2011-01" db="EMBL/GenBank/DDBJ databases">
        <title>The Genome Sequence of Nematocida parisii strain ERTm3.</title>
        <authorList>
            <consortium name="The Broad Institute Genome Sequencing Platform"/>
            <consortium name="The Broad Institute Genome Sequencing Center for Infectious Disease"/>
            <person name="Cuomo C."/>
            <person name="Troemel E."/>
            <person name="Young S.K."/>
            <person name="Zeng Q."/>
            <person name="Gargeya S."/>
            <person name="Fitzgerald M."/>
            <person name="Haas B."/>
            <person name="Abouelleil A."/>
            <person name="Alvarado L."/>
            <person name="Arachchi H.M."/>
            <person name="Berlin A."/>
            <person name="Chapman S.B."/>
            <person name="Gearin G."/>
            <person name="Goldberg J."/>
            <person name="Griggs A."/>
            <person name="Gujja S."/>
            <person name="Hansen M."/>
            <person name="Heiman D."/>
            <person name="Howarth C."/>
            <person name="Larimer J."/>
            <person name="Lui A."/>
            <person name="MacDonald P.J.P."/>
            <person name="McCowen C."/>
            <person name="Montmayeur A."/>
            <person name="Murphy C."/>
            <person name="Neiman D."/>
            <person name="Pearson M."/>
            <person name="Priest M."/>
            <person name="Roberts A."/>
            <person name="Saif S."/>
            <person name="Shea T."/>
            <person name="Sisk P."/>
            <person name="Stolte C."/>
            <person name="Sykes S."/>
            <person name="Wortman J."/>
            <person name="Nusbaum C."/>
            <person name="Birren B."/>
        </authorList>
    </citation>
    <scope>NUCLEOTIDE SEQUENCE</scope>
    <source>
        <strain evidence="1">ERTm3</strain>
    </source>
</reference>
<organism evidence="1 2">
    <name type="scientific">Nematocida parisii (strain ERTm3)</name>
    <name type="common">Nematode killer fungus</name>
    <dbReference type="NCBI Taxonomy" id="935791"/>
    <lineage>
        <taxon>Eukaryota</taxon>
        <taxon>Fungi</taxon>
        <taxon>Fungi incertae sedis</taxon>
        <taxon>Microsporidia</taxon>
        <taxon>Nematocida</taxon>
    </lineage>
</organism>
<dbReference type="AlphaFoldDB" id="I3EGD0"/>
<protein>
    <submittedName>
        <fullName evidence="1">Uncharacterized protein</fullName>
    </submittedName>
</protein>
<dbReference type="OMA" id="ASFNPFI"/>
<sequence>MQSDRILQKESTHPSEDSMKTLSDMEIYRIFTQEREIPLSQNVIKYIKQHMTYTTIEIYADIIKANYTTGILTQEAVHESIKNIKKERRTIEISPVKYTPEGIKRYKILKDRIIQQKNSIVTLKPNVNSIIFGMVRISDSGRVEIDDEDDSVTVSEIKNEYFLGRGVCAGFEGVLTENGYSVEKIHLPESKVHNNSSTLTIPNFIVISQFIPTEESIKRINNILKVYTEYEINLCAVIIMVHERVNIINVRTEIENKISGEYKEIEFILIPGVGSKYFYPHGECSVYRNISLGTNPCEVKIENNVFLVGSFDLIDGIREECVFNGDFRRELSKTLLTQASFNPFIHYTDLSYTEDFLGMIIGDSYDCFTHTHNNQIFSVCGDFEKSEGQFLFFNGSERVFEICSYGDLSTE</sequence>
<evidence type="ECO:0000313" key="2">
    <source>
        <dbReference type="Proteomes" id="UP000002872"/>
    </source>
</evidence>
<dbReference type="Proteomes" id="UP000002872">
    <property type="component" value="Unassembled WGS sequence"/>
</dbReference>
<accession>I3EGD0</accession>
<dbReference type="HOGENOM" id="CLU_659042_0_0_1"/>
<dbReference type="InParanoid" id="I3EGD0"/>
<gene>
    <name evidence="1" type="ORF">NEQG_01721</name>
</gene>
<keyword evidence="2" id="KW-1185">Reference proteome</keyword>
<proteinExistence type="predicted"/>
<evidence type="ECO:0000313" key="1">
    <source>
        <dbReference type="EMBL" id="EIJ88277.1"/>
    </source>
</evidence>
<name>I3EGD0_NEMP3</name>
<dbReference type="STRING" id="935791.I3EGD0"/>
<dbReference type="EMBL" id="GL870879">
    <property type="protein sequence ID" value="EIJ88277.1"/>
    <property type="molecule type" value="Genomic_DNA"/>
</dbReference>